<dbReference type="AlphaFoldDB" id="A0A9P8KLV6"/>
<dbReference type="GO" id="GO:0008474">
    <property type="term" value="F:palmitoyl-(protein) hydrolase activity"/>
    <property type="evidence" value="ECO:0007669"/>
    <property type="project" value="TreeGrafter"/>
</dbReference>
<organism evidence="2 3">
    <name type="scientific">Trichoderma semiorbis</name>
    <dbReference type="NCBI Taxonomy" id="1491008"/>
    <lineage>
        <taxon>Eukaryota</taxon>
        <taxon>Fungi</taxon>
        <taxon>Dikarya</taxon>
        <taxon>Ascomycota</taxon>
        <taxon>Pezizomycotina</taxon>
        <taxon>Sordariomycetes</taxon>
        <taxon>Hypocreomycetidae</taxon>
        <taxon>Hypocreales</taxon>
        <taxon>Hypocreaceae</taxon>
        <taxon>Trichoderma</taxon>
    </lineage>
</organism>
<dbReference type="GO" id="GO:0005737">
    <property type="term" value="C:cytoplasm"/>
    <property type="evidence" value="ECO:0007669"/>
    <property type="project" value="TreeGrafter"/>
</dbReference>
<gene>
    <name evidence="2" type="ORF">TsFJ059_007423</name>
</gene>
<protein>
    <submittedName>
        <fullName evidence="2">Uncharacterized protein</fullName>
    </submittedName>
</protein>
<dbReference type="Gene3D" id="3.40.50.1820">
    <property type="entry name" value="alpha/beta hydrolase"/>
    <property type="match status" value="1"/>
</dbReference>
<keyword evidence="3" id="KW-1185">Reference proteome</keyword>
<name>A0A9P8KLV6_9HYPO</name>
<proteinExistence type="predicted"/>
<evidence type="ECO:0000313" key="2">
    <source>
        <dbReference type="EMBL" id="KAH0524992.1"/>
    </source>
</evidence>
<dbReference type="EMBL" id="JAIMJC010000005">
    <property type="protein sequence ID" value="KAH0524992.1"/>
    <property type="molecule type" value="Genomic_DNA"/>
</dbReference>
<dbReference type="Proteomes" id="UP000826573">
    <property type="component" value="Unassembled WGS sequence"/>
</dbReference>
<comment type="caution">
    <text evidence="2">The sequence shown here is derived from an EMBL/GenBank/DDBJ whole genome shotgun (WGS) entry which is preliminary data.</text>
</comment>
<sequence length="342" mass="38198">MFSIPQNAQAQRATASFIFLPDMKSSGRKLLYEIEQATKPYTLASIMGQARYVMCDLPFYDLRETAGTNQGVVHDPAIAGRWFLTDNPVGTDETATASQWKDLSICINTIKTVVMTEALIVGRENVFLVGFGIGFAAATAFLMQSEERIGGLLGVHPVIPFYRDFKYIAMEGQTKAVMNALWKMPKKDQTSSEEDDANSEASSVTLDGDHGYDCGPVPVQTHEARRARLMGFFQYLATQWDAPTHKQYIDRTDASTPVVLIHGLDDEQISFRHAKLAVQAFWELGYKAKLKIMDGEGHALTRNLIGELFNRFMMQNLGNEAVRAQLGTLLSEGIFERWCNEC</sequence>
<dbReference type="PANTHER" id="PTHR10655">
    <property type="entry name" value="LYSOPHOSPHOLIPASE-RELATED"/>
    <property type="match status" value="1"/>
</dbReference>
<dbReference type="PANTHER" id="PTHR10655:SF17">
    <property type="entry name" value="LYSOPHOSPHOLIPASE-LIKE PROTEIN 1"/>
    <property type="match status" value="1"/>
</dbReference>
<dbReference type="InterPro" id="IPR029058">
    <property type="entry name" value="AB_hydrolase_fold"/>
</dbReference>
<evidence type="ECO:0000256" key="1">
    <source>
        <dbReference type="SAM" id="MobiDB-lite"/>
    </source>
</evidence>
<accession>A0A9P8KLV6</accession>
<dbReference type="InterPro" id="IPR050565">
    <property type="entry name" value="LYPA1-2/EST-like"/>
</dbReference>
<dbReference type="SUPFAM" id="SSF53474">
    <property type="entry name" value="alpha/beta-Hydrolases"/>
    <property type="match status" value="1"/>
</dbReference>
<evidence type="ECO:0000313" key="3">
    <source>
        <dbReference type="Proteomes" id="UP000826573"/>
    </source>
</evidence>
<reference evidence="2 3" key="1">
    <citation type="submission" date="2021-08" db="EMBL/GenBank/DDBJ databases">
        <title>The highly contiguous genome resource for Trichoderma semiorbis FJ059, a fungal antagonistic to plant pathogens.</title>
        <authorList>
            <person name="Liu T."/>
        </authorList>
    </citation>
    <scope>NUCLEOTIDE SEQUENCE [LARGE SCALE GENOMIC DNA]</scope>
    <source>
        <strain evidence="2 3">FJ059</strain>
    </source>
</reference>
<dbReference type="GO" id="GO:0052689">
    <property type="term" value="F:carboxylic ester hydrolase activity"/>
    <property type="evidence" value="ECO:0007669"/>
    <property type="project" value="TreeGrafter"/>
</dbReference>
<feature type="region of interest" description="Disordered" evidence="1">
    <location>
        <begin position="187"/>
        <end position="209"/>
    </location>
</feature>